<dbReference type="Proteomes" id="UP001057402">
    <property type="component" value="Chromosome 7"/>
</dbReference>
<comment type="caution">
    <text evidence="1">The sequence shown here is derived from an EMBL/GenBank/DDBJ whole genome shotgun (WGS) entry which is preliminary data.</text>
</comment>
<evidence type="ECO:0000313" key="1">
    <source>
        <dbReference type="EMBL" id="KAI4343300.1"/>
    </source>
</evidence>
<name>A0ACB9P302_9MYRT</name>
<gene>
    <name evidence="1" type="ORF">MLD38_027826</name>
</gene>
<sequence>MAMNGGRAKLRSLSLHLCSTSTLPSFPNSSAGRLLPSYSLLRRPPLGLPPSRSFLTSVPTNCAPLITLRSLFAPQSSSSHAFALAQVRYVSSRDRRKKRKPLTPAVSKVKKTKMKFYSSFKLRFRPMNDGNIRRWKEGKRHNAHLKSKKSKRRLRQPAVVPLAYAKVMKKLNFCA</sequence>
<protein>
    <submittedName>
        <fullName evidence="1">Uncharacterized protein</fullName>
    </submittedName>
</protein>
<proteinExistence type="predicted"/>
<accession>A0ACB9P302</accession>
<reference evidence="2" key="1">
    <citation type="journal article" date="2023" name="Front. Plant Sci.">
        <title>Chromosomal-level genome assembly of Melastoma candidum provides insights into trichome evolution.</title>
        <authorList>
            <person name="Zhong Y."/>
            <person name="Wu W."/>
            <person name="Sun C."/>
            <person name="Zou P."/>
            <person name="Liu Y."/>
            <person name="Dai S."/>
            <person name="Zhou R."/>
        </authorList>
    </citation>
    <scope>NUCLEOTIDE SEQUENCE [LARGE SCALE GENOMIC DNA]</scope>
</reference>
<keyword evidence="2" id="KW-1185">Reference proteome</keyword>
<dbReference type="EMBL" id="CM042886">
    <property type="protein sequence ID" value="KAI4343300.1"/>
    <property type="molecule type" value="Genomic_DNA"/>
</dbReference>
<organism evidence="1 2">
    <name type="scientific">Melastoma candidum</name>
    <dbReference type="NCBI Taxonomy" id="119954"/>
    <lineage>
        <taxon>Eukaryota</taxon>
        <taxon>Viridiplantae</taxon>
        <taxon>Streptophyta</taxon>
        <taxon>Embryophyta</taxon>
        <taxon>Tracheophyta</taxon>
        <taxon>Spermatophyta</taxon>
        <taxon>Magnoliopsida</taxon>
        <taxon>eudicotyledons</taxon>
        <taxon>Gunneridae</taxon>
        <taxon>Pentapetalae</taxon>
        <taxon>rosids</taxon>
        <taxon>malvids</taxon>
        <taxon>Myrtales</taxon>
        <taxon>Melastomataceae</taxon>
        <taxon>Melastomatoideae</taxon>
        <taxon>Melastomateae</taxon>
        <taxon>Melastoma</taxon>
    </lineage>
</organism>
<evidence type="ECO:0000313" key="2">
    <source>
        <dbReference type="Proteomes" id="UP001057402"/>
    </source>
</evidence>